<dbReference type="EC" id="3.1.4.4" evidence="3"/>
<dbReference type="Gene3D" id="3.30.870.10">
    <property type="entry name" value="Endonuclease Chain A"/>
    <property type="match status" value="1"/>
</dbReference>
<reference evidence="8 9" key="1">
    <citation type="submission" date="2013-09" db="EMBL/GenBank/DDBJ databases">
        <title>High correlation between genotypes and phenotypes of environmental bacteria Comamonas testosteroni strains.</title>
        <authorList>
            <person name="Liu L."/>
            <person name="Zhu W."/>
            <person name="Xia X."/>
            <person name="Xu B."/>
            <person name="Luo M."/>
            <person name="Wang G."/>
        </authorList>
    </citation>
    <scope>NUCLEOTIDE SEQUENCE [LARGE SCALE GENOMIC DNA]</scope>
    <source>
        <strain evidence="8 9">JL14</strain>
    </source>
</reference>
<organism evidence="8 9">
    <name type="scientific">Comamonas thiooxydans</name>
    <dbReference type="NCBI Taxonomy" id="363952"/>
    <lineage>
        <taxon>Bacteria</taxon>
        <taxon>Pseudomonadati</taxon>
        <taxon>Pseudomonadota</taxon>
        <taxon>Betaproteobacteria</taxon>
        <taxon>Burkholderiales</taxon>
        <taxon>Comamonadaceae</taxon>
        <taxon>Comamonas</taxon>
    </lineage>
</organism>
<gene>
    <name evidence="8" type="ORF">P245_24765</name>
</gene>
<evidence type="ECO:0000256" key="1">
    <source>
        <dbReference type="ARBA" id="ARBA00000798"/>
    </source>
</evidence>
<dbReference type="EMBL" id="AWTN01000133">
    <property type="protein sequence ID" value="KGG83797.1"/>
    <property type="molecule type" value="Genomic_DNA"/>
</dbReference>
<dbReference type="GO" id="GO:0004630">
    <property type="term" value="F:phospholipase D activity"/>
    <property type="evidence" value="ECO:0007669"/>
    <property type="project" value="UniProtKB-EC"/>
</dbReference>
<dbReference type="AlphaFoldDB" id="A0A0E3B8Q2"/>
<evidence type="ECO:0000313" key="9">
    <source>
        <dbReference type="Proteomes" id="UP000029567"/>
    </source>
</evidence>
<dbReference type="PANTHER" id="PTHR43856:SF1">
    <property type="entry name" value="MITOCHONDRIAL CARDIOLIPIN HYDROLASE"/>
    <property type="match status" value="1"/>
</dbReference>
<dbReference type="InterPro" id="IPR025202">
    <property type="entry name" value="PLD-like_dom"/>
</dbReference>
<keyword evidence="6" id="KW-0443">Lipid metabolism</keyword>
<dbReference type="PROSITE" id="PS50035">
    <property type="entry name" value="PLD"/>
    <property type="match status" value="1"/>
</dbReference>
<name>A0A0E3B8Q2_9BURK</name>
<dbReference type="PANTHER" id="PTHR43856">
    <property type="entry name" value="CARDIOLIPIN HYDROLASE"/>
    <property type="match status" value="1"/>
</dbReference>
<evidence type="ECO:0000256" key="2">
    <source>
        <dbReference type="ARBA" id="ARBA00008664"/>
    </source>
</evidence>
<feature type="domain" description="PLD phosphodiesterase" evidence="7">
    <location>
        <begin position="61"/>
        <end position="88"/>
    </location>
</feature>
<dbReference type="InterPro" id="IPR001736">
    <property type="entry name" value="PLipase_D/transphosphatidylase"/>
</dbReference>
<comment type="caution">
    <text evidence="8">The sequence shown here is derived from an EMBL/GenBank/DDBJ whole genome shotgun (WGS) entry which is preliminary data.</text>
</comment>
<dbReference type="Proteomes" id="UP000029567">
    <property type="component" value="Unassembled WGS sequence"/>
</dbReference>
<dbReference type="SUPFAM" id="SSF56024">
    <property type="entry name" value="Phospholipase D/nuclease"/>
    <property type="match status" value="1"/>
</dbReference>
<dbReference type="InterPro" id="IPR051406">
    <property type="entry name" value="PLD_domain"/>
</dbReference>
<dbReference type="GO" id="GO:0016042">
    <property type="term" value="P:lipid catabolic process"/>
    <property type="evidence" value="ECO:0007669"/>
    <property type="project" value="UniProtKB-KW"/>
</dbReference>
<dbReference type="Pfam" id="PF13091">
    <property type="entry name" value="PLDc_2"/>
    <property type="match status" value="1"/>
</dbReference>
<proteinExistence type="inferred from homology"/>
<accession>A0A0E3B8Q2</accession>
<keyword evidence="4" id="KW-0378">Hydrolase</keyword>
<sequence length="127" mass="13696">MAYSFTSAEVTRAILNARKRGVHVRVVADEKQNMSAPGARYAQSALSSLISAGAEVRINGNYSIFHDKVIISDGVHVQTGSFNYSKAAANSNSENVVVLWGAASVASQYSAHFKSRWNEASIYTGRP</sequence>
<comment type="similarity">
    <text evidence="2">Belongs to the phospholipase D family.</text>
</comment>
<keyword evidence="5" id="KW-0442">Lipid degradation</keyword>
<evidence type="ECO:0000259" key="7">
    <source>
        <dbReference type="PROSITE" id="PS50035"/>
    </source>
</evidence>
<dbReference type="GO" id="GO:0006793">
    <property type="term" value="P:phosphorus metabolic process"/>
    <property type="evidence" value="ECO:0007669"/>
    <property type="project" value="UniProtKB-ARBA"/>
</dbReference>
<evidence type="ECO:0000313" key="8">
    <source>
        <dbReference type="EMBL" id="KGG83797.1"/>
    </source>
</evidence>
<evidence type="ECO:0000256" key="6">
    <source>
        <dbReference type="ARBA" id="ARBA00023098"/>
    </source>
</evidence>
<evidence type="ECO:0000256" key="4">
    <source>
        <dbReference type="ARBA" id="ARBA00022801"/>
    </source>
</evidence>
<protein>
    <recommendedName>
        <fullName evidence="3">phospholipase D</fullName>
        <ecNumber evidence="3">3.1.4.4</ecNumber>
    </recommendedName>
</protein>
<comment type="catalytic activity">
    <reaction evidence="1">
        <text>a 1,2-diacyl-sn-glycero-3-phosphocholine + H2O = a 1,2-diacyl-sn-glycero-3-phosphate + choline + H(+)</text>
        <dbReference type="Rhea" id="RHEA:14445"/>
        <dbReference type="ChEBI" id="CHEBI:15354"/>
        <dbReference type="ChEBI" id="CHEBI:15377"/>
        <dbReference type="ChEBI" id="CHEBI:15378"/>
        <dbReference type="ChEBI" id="CHEBI:57643"/>
        <dbReference type="ChEBI" id="CHEBI:58608"/>
        <dbReference type="EC" id="3.1.4.4"/>
    </reaction>
</comment>
<dbReference type="GO" id="GO:0016891">
    <property type="term" value="F:RNA endonuclease activity producing 5'-phosphomonoesters, hydrolytic mechanism"/>
    <property type="evidence" value="ECO:0007669"/>
    <property type="project" value="TreeGrafter"/>
</dbReference>
<evidence type="ECO:0000256" key="3">
    <source>
        <dbReference type="ARBA" id="ARBA00012027"/>
    </source>
</evidence>
<evidence type="ECO:0000256" key="5">
    <source>
        <dbReference type="ARBA" id="ARBA00022963"/>
    </source>
</evidence>